<dbReference type="PANTHER" id="PTHR30401:SF0">
    <property type="entry name" value="TRNA 2-SELENOURIDINE SYNTHASE"/>
    <property type="match status" value="1"/>
</dbReference>
<dbReference type="Pfam" id="PF00581">
    <property type="entry name" value="Rhodanese"/>
    <property type="match status" value="1"/>
</dbReference>
<keyword evidence="3" id="KW-0808">Transferase</keyword>
<sequence length="349" mass="38411">MRFQLTDLPFDPGADWPFDQVIDVRAPSEFAEDHVPGAVNLPVLSDEERARVGTIYVRQDRFLARKVGAALVSRNAAAHLEGPLADRDGGWRPLVYCWRGGQRSGSFATILEQVGWRVRVLEGGYRSYRRAISRRLYKDALPHRFVLIDGGTGTAKTRLLHRLAAGRAQTVDLEGLARHRGSNFGGLPGGQPSQKMFESRLAAALAALDPSRPVFLEAESNAIGAIRLPPSLWTAMGGAGVITLSAPVALRARHLIEAYPDLIQDADLLARRIDSLRPYNPRDRISAWHDLAKSGDYAMLAEQLIEHHYDPRYRGGLRGERTALGRLDLDDLSDAALDRAAGDILKMTG</sequence>
<name>A0A0D1EHA9_9RHOB</name>
<dbReference type="InterPro" id="IPR017582">
    <property type="entry name" value="SelU"/>
</dbReference>
<evidence type="ECO:0000256" key="1">
    <source>
        <dbReference type="ARBA" id="ARBA00023266"/>
    </source>
</evidence>
<dbReference type="Gene3D" id="3.40.250.10">
    <property type="entry name" value="Rhodanese-like domain"/>
    <property type="match status" value="1"/>
</dbReference>
<dbReference type="EMBL" id="JYFE01000055">
    <property type="protein sequence ID" value="KIT15220.1"/>
    <property type="molecule type" value="Genomic_DNA"/>
</dbReference>
<dbReference type="GO" id="GO:0002098">
    <property type="term" value="P:tRNA wobble uridine modification"/>
    <property type="evidence" value="ECO:0007669"/>
    <property type="project" value="InterPro"/>
</dbReference>
<dbReference type="STRING" id="935700.jaqu_30430"/>
<dbReference type="PATRIC" id="fig|935700.4.peg.3145"/>
<evidence type="ECO:0000259" key="2">
    <source>
        <dbReference type="PROSITE" id="PS50206"/>
    </source>
</evidence>
<dbReference type="GO" id="GO:0043828">
    <property type="term" value="F:tRNA 2-selenouridine synthase activity"/>
    <property type="evidence" value="ECO:0007669"/>
    <property type="project" value="InterPro"/>
</dbReference>
<evidence type="ECO:0000313" key="4">
    <source>
        <dbReference type="Proteomes" id="UP000032232"/>
    </source>
</evidence>
<dbReference type="InterPro" id="IPR036873">
    <property type="entry name" value="Rhodanese-like_dom_sf"/>
</dbReference>
<dbReference type="Pfam" id="PF26341">
    <property type="entry name" value="AAA_SelU"/>
    <property type="match status" value="1"/>
</dbReference>
<protein>
    <submittedName>
        <fullName evidence="3">SelU protein</fullName>
        <ecNumber evidence="3">2.9.1.-</ecNumber>
    </submittedName>
</protein>
<dbReference type="RefSeq" id="WP_043919826.1">
    <property type="nucleotide sequence ID" value="NZ_FZPF01000011.1"/>
</dbReference>
<comment type="caution">
    <text evidence="3">The sequence shown here is derived from an EMBL/GenBank/DDBJ whole genome shotgun (WGS) entry which is preliminary data.</text>
</comment>
<dbReference type="OrthoDB" id="9808735at2"/>
<dbReference type="SMART" id="SM00450">
    <property type="entry name" value="RHOD"/>
    <property type="match status" value="1"/>
</dbReference>
<reference evidence="3 4" key="1">
    <citation type="submission" date="2015-02" db="EMBL/GenBank/DDBJ databases">
        <title>Genome Sequence of Jannaschia aquimarina DSM28248, a member of the Roseobacter clade.</title>
        <authorList>
            <person name="Voget S."/>
            <person name="Daniel R."/>
        </authorList>
    </citation>
    <scope>NUCLEOTIDE SEQUENCE [LARGE SCALE GENOMIC DNA]</scope>
    <source>
        <strain evidence="3 4">GSW-M26</strain>
    </source>
</reference>
<dbReference type="InterPro" id="IPR058840">
    <property type="entry name" value="AAA_SelU"/>
</dbReference>
<organism evidence="3 4">
    <name type="scientific">Jannaschia aquimarina</name>
    <dbReference type="NCBI Taxonomy" id="935700"/>
    <lineage>
        <taxon>Bacteria</taxon>
        <taxon>Pseudomonadati</taxon>
        <taxon>Pseudomonadota</taxon>
        <taxon>Alphaproteobacteria</taxon>
        <taxon>Rhodobacterales</taxon>
        <taxon>Roseobacteraceae</taxon>
        <taxon>Jannaschia</taxon>
    </lineage>
</organism>
<dbReference type="EC" id="2.9.1.-" evidence="3"/>
<keyword evidence="4" id="KW-1185">Reference proteome</keyword>
<proteinExistence type="predicted"/>
<dbReference type="GO" id="GO:0004792">
    <property type="term" value="F:thiosulfate-cyanide sulfurtransferase activity"/>
    <property type="evidence" value="ECO:0007669"/>
    <property type="project" value="InterPro"/>
</dbReference>
<dbReference type="PROSITE" id="PS00380">
    <property type="entry name" value="RHODANESE_1"/>
    <property type="match status" value="1"/>
</dbReference>
<dbReference type="NCBIfam" id="NF008752">
    <property type="entry name" value="PRK11784.1-4"/>
    <property type="match status" value="1"/>
</dbReference>
<dbReference type="InterPro" id="IPR001763">
    <property type="entry name" value="Rhodanese-like_dom"/>
</dbReference>
<keyword evidence="1" id="KW-0711">Selenium</keyword>
<evidence type="ECO:0000313" key="3">
    <source>
        <dbReference type="EMBL" id="KIT15220.1"/>
    </source>
</evidence>
<dbReference type="AlphaFoldDB" id="A0A0D1EHA9"/>
<dbReference type="InterPro" id="IPR001307">
    <property type="entry name" value="Thiosulphate_STrfase_CS"/>
</dbReference>
<dbReference type="NCBIfam" id="TIGR03167">
    <property type="entry name" value="tRNA_sel_U_synt"/>
    <property type="match status" value="1"/>
</dbReference>
<accession>A0A0D1EHA9</accession>
<gene>
    <name evidence="3" type="primary">selU</name>
    <name evidence="3" type="ORF">jaqu_30430</name>
</gene>
<dbReference type="Proteomes" id="UP000032232">
    <property type="component" value="Unassembled WGS sequence"/>
</dbReference>
<feature type="domain" description="Rhodanese" evidence="2">
    <location>
        <begin position="15"/>
        <end position="133"/>
    </location>
</feature>
<dbReference type="NCBIfam" id="NF008750">
    <property type="entry name" value="PRK11784.1-2"/>
    <property type="match status" value="1"/>
</dbReference>
<dbReference type="PROSITE" id="PS50206">
    <property type="entry name" value="RHODANESE_3"/>
    <property type="match status" value="1"/>
</dbReference>
<dbReference type="PANTHER" id="PTHR30401">
    <property type="entry name" value="TRNA 2-SELENOURIDINE SYNTHASE"/>
    <property type="match status" value="1"/>
</dbReference>
<dbReference type="SUPFAM" id="SSF52821">
    <property type="entry name" value="Rhodanese/Cell cycle control phosphatase"/>
    <property type="match status" value="1"/>
</dbReference>